<dbReference type="AlphaFoldDB" id="A0A557XH80"/>
<dbReference type="RefSeq" id="WP_144954493.1">
    <property type="nucleotide sequence ID" value="NZ_VMQU01000107.1"/>
</dbReference>
<accession>A0A557XH80</accession>
<name>A0A557XH80_9MYCO</name>
<dbReference type="Gene3D" id="3.50.50.60">
    <property type="entry name" value="FAD/NAD(P)-binding domain"/>
    <property type="match status" value="1"/>
</dbReference>
<organism evidence="1 2">
    <name type="scientific">Mycobacterium helveticum</name>
    <dbReference type="NCBI Taxonomy" id="2592811"/>
    <lineage>
        <taxon>Bacteria</taxon>
        <taxon>Bacillati</taxon>
        <taxon>Actinomycetota</taxon>
        <taxon>Actinomycetes</taxon>
        <taxon>Mycobacteriales</taxon>
        <taxon>Mycobacteriaceae</taxon>
        <taxon>Mycobacterium</taxon>
    </lineage>
</organism>
<dbReference type="InterPro" id="IPR036188">
    <property type="entry name" value="FAD/NAD-bd_sf"/>
</dbReference>
<proteinExistence type="predicted"/>
<sequence>MKSDKSGSEFDLVVIGGGPCGTPAAMTAAMAGARVALIERDRLGGT</sequence>
<keyword evidence="2" id="KW-1185">Reference proteome</keyword>
<dbReference type="Pfam" id="PF12831">
    <property type="entry name" value="FAD_oxidored"/>
    <property type="match status" value="1"/>
</dbReference>
<evidence type="ECO:0000313" key="1">
    <source>
        <dbReference type="EMBL" id="TVS85009.1"/>
    </source>
</evidence>
<protein>
    <submittedName>
        <fullName evidence="1">FAD-dependent oxidoreductase</fullName>
    </submittedName>
</protein>
<evidence type="ECO:0000313" key="2">
    <source>
        <dbReference type="Proteomes" id="UP000320513"/>
    </source>
</evidence>
<gene>
    <name evidence="1" type="ORF">FPZ47_20605</name>
</gene>
<dbReference type="Proteomes" id="UP000320513">
    <property type="component" value="Unassembled WGS sequence"/>
</dbReference>
<dbReference type="EMBL" id="VMQU01000107">
    <property type="protein sequence ID" value="TVS85009.1"/>
    <property type="molecule type" value="Genomic_DNA"/>
</dbReference>
<comment type="caution">
    <text evidence="1">The sequence shown here is derived from an EMBL/GenBank/DDBJ whole genome shotgun (WGS) entry which is preliminary data.</text>
</comment>
<dbReference type="SUPFAM" id="SSF51905">
    <property type="entry name" value="FAD/NAD(P)-binding domain"/>
    <property type="match status" value="1"/>
</dbReference>
<reference evidence="1 2" key="1">
    <citation type="submission" date="2019-07" db="EMBL/GenBank/DDBJ databases">
        <title>New Mycobacterium species.</title>
        <authorList>
            <person name="Tortoli E."/>
            <person name="Ghielmetti G."/>
            <person name="Friedel U."/>
            <person name="Trovato A."/>
        </authorList>
    </citation>
    <scope>NUCLEOTIDE SEQUENCE [LARGE SCALE GENOMIC DNA]</scope>
    <source>
        <strain evidence="1 2">16-83</strain>
    </source>
</reference>
<dbReference type="PRINTS" id="PR00411">
    <property type="entry name" value="PNDRDTASEI"/>
</dbReference>